<reference evidence="3 4" key="1">
    <citation type="journal article" date="2010" name="Nature">
        <title>The Ectocarpus genome and the independent evolution of multicellularity in brown algae.</title>
        <authorList>
            <person name="Cock J.M."/>
            <person name="Sterck L."/>
            <person name="Rouze P."/>
            <person name="Scornet D."/>
            <person name="Allen A.E."/>
            <person name="Amoutzias G."/>
            <person name="Anthouard V."/>
            <person name="Artiguenave F."/>
            <person name="Aury J.M."/>
            <person name="Badger J.H."/>
            <person name="Beszteri B."/>
            <person name="Billiau K."/>
            <person name="Bonnet E."/>
            <person name="Bothwell J.H."/>
            <person name="Bowler C."/>
            <person name="Boyen C."/>
            <person name="Brownlee C."/>
            <person name="Carrano C.J."/>
            <person name="Charrier B."/>
            <person name="Cho G.Y."/>
            <person name="Coelho S.M."/>
            <person name="Collen J."/>
            <person name="Corre E."/>
            <person name="Da Silva C."/>
            <person name="Delage L."/>
            <person name="Delaroque N."/>
            <person name="Dittami S.M."/>
            <person name="Doulbeau S."/>
            <person name="Elias M."/>
            <person name="Farnham G."/>
            <person name="Gachon C.M."/>
            <person name="Gschloessl B."/>
            <person name="Heesch S."/>
            <person name="Jabbari K."/>
            <person name="Jubin C."/>
            <person name="Kawai H."/>
            <person name="Kimura K."/>
            <person name="Kloareg B."/>
            <person name="Kupper F.C."/>
            <person name="Lang D."/>
            <person name="Le Bail A."/>
            <person name="Leblanc C."/>
            <person name="Lerouge P."/>
            <person name="Lohr M."/>
            <person name="Lopez P.J."/>
            <person name="Martens C."/>
            <person name="Maumus F."/>
            <person name="Michel G."/>
            <person name="Miranda-Saavedra D."/>
            <person name="Morales J."/>
            <person name="Moreau H."/>
            <person name="Motomura T."/>
            <person name="Nagasato C."/>
            <person name="Napoli C.A."/>
            <person name="Nelson D.R."/>
            <person name="Nyvall-Collen P."/>
            <person name="Peters A.F."/>
            <person name="Pommier C."/>
            <person name="Potin P."/>
            <person name="Poulain J."/>
            <person name="Quesneville H."/>
            <person name="Read B."/>
            <person name="Rensing S.A."/>
            <person name="Ritter A."/>
            <person name="Rousvoal S."/>
            <person name="Samanta M."/>
            <person name="Samson G."/>
            <person name="Schroeder D.C."/>
            <person name="Segurens B."/>
            <person name="Strittmatter M."/>
            <person name="Tonon T."/>
            <person name="Tregear J.W."/>
            <person name="Valentin K."/>
            <person name="von Dassow P."/>
            <person name="Yamagishi T."/>
            <person name="Van de Peer Y."/>
            <person name="Wincker P."/>
        </authorList>
    </citation>
    <scope>NUCLEOTIDE SEQUENCE [LARGE SCALE GENOMIC DNA]</scope>
    <source>
        <strain evidence="4">Ec32 / CCAP1310/4</strain>
    </source>
</reference>
<feature type="region of interest" description="Disordered" evidence="1">
    <location>
        <begin position="262"/>
        <end position="326"/>
    </location>
</feature>
<feature type="domain" description="Cyclic nucleotide-binding" evidence="2">
    <location>
        <begin position="128"/>
        <end position="233"/>
    </location>
</feature>
<dbReference type="PROSITE" id="PS00889">
    <property type="entry name" value="CNMP_BINDING_2"/>
    <property type="match status" value="1"/>
</dbReference>
<dbReference type="Proteomes" id="UP000002630">
    <property type="component" value="Unassembled WGS sequence"/>
</dbReference>
<dbReference type="SUPFAM" id="SSF51206">
    <property type="entry name" value="cAMP-binding domain-like"/>
    <property type="match status" value="2"/>
</dbReference>
<gene>
    <name evidence="3" type="ORF">Esi_0304_0036</name>
</gene>
<feature type="region of interest" description="Disordered" evidence="1">
    <location>
        <begin position="357"/>
        <end position="389"/>
    </location>
</feature>
<dbReference type="PROSITE" id="PS50042">
    <property type="entry name" value="CNMP_BINDING_3"/>
    <property type="match status" value="2"/>
</dbReference>
<evidence type="ECO:0000313" key="3">
    <source>
        <dbReference type="EMBL" id="CBN76105.1"/>
    </source>
</evidence>
<sequence length="633" mass="68628">MMKERAIIIKALSEVSAFGPLDRATLEHIADGTSERAVPDGEVVAAQDALATEPAGGSDGGCDGAVGGGEPAACGKQLRRRRASGSDEELEEGSAGEGEAGGGAMTLAGGGGNAFPDRVANAVNRVPIFAPLSMEQKRLVSHALLEVHFRPGLYICEEGKPGSSFHIITSGTCRVTIHDPNAPGQRREVTKLHQDDFFGEVALLESGLRTATVVAETDVTCLSLTRRHFDLYLKPIKAAILESAAAKELQVLQMDEDEFDDDIEDQFDGKPDKARNSGVGDGAGEGDGSGAGDRGEEKGGGGTPGAGGSRSFRNPRRGGRRRKRITSFRGVATHALRVQRRARINFYDRFSDDVSIPLSPAKDSRRASRRLSGISGRLRGSQSNGTSGSGRWMLAKAATVATDIEALTKSRATLVVRTIARMMVLALENDAYGILLDEMIDRPTTLPECNKIVSKVLCEDLRKWDVAYDLIRATARRGLRKTSTRLKEGELAVLSGMFRIHPLLRQRHCTEWPEYHWSEVCKHMRLEEVRSLDKVYVHGAHGTKCYVLLRGLARVLQPEEDPNTGVVRYVPDADLGPGDLFGDDVLRGVPKRPNSVVAVTDCEFAVLDESDYTTVKDRGLSKMSLDDKCHFLN</sequence>
<proteinExistence type="predicted"/>
<dbReference type="CDD" id="cd00038">
    <property type="entry name" value="CAP_ED"/>
    <property type="match status" value="2"/>
</dbReference>
<dbReference type="OrthoDB" id="421226at2759"/>
<dbReference type="EMBL" id="FN649760">
    <property type="protein sequence ID" value="CBN76105.1"/>
    <property type="molecule type" value="Genomic_DNA"/>
</dbReference>
<dbReference type="InParanoid" id="D8LKS0"/>
<dbReference type="InterPro" id="IPR018490">
    <property type="entry name" value="cNMP-bd_dom_sf"/>
</dbReference>
<dbReference type="eggNOG" id="KOG1113">
    <property type="taxonomic scope" value="Eukaryota"/>
</dbReference>
<keyword evidence="4" id="KW-1185">Reference proteome</keyword>
<dbReference type="Gene3D" id="2.60.120.10">
    <property type="entry name" value="Jelly Rolls"/>
    <property type="match status" value="2"/>
</dbReference>
<feature type="compositionally biased region" description="Low complexity" evidence="1">
    <location>
        <begin position="370"/>
        <end position="383"/>
    </location>
</feature>
<organism evidence="3 4">
    <name type="scientific">Ectocarpus siliculosus</name>
    <name type="common">Brown alga</name>
    <name type="synonym">Conferva siliculosa</name>
    <dbReference type="NCBI Taxonomy" id="2880"/>
    <lineage>
        <taxon>Eukaryota</taxon>
        <taxon>Sar</taxon>
        <taxon>Stramenopiles</taxon>
        <taxon>Ochrophyta</taxon>
        <taxon>PX clade</taxon>
        <taxon>Phaeophyceae</taxon>
        <taxon>Ectocarpales</taxon>
        <taxon>Ectocarpaceae</taxon>
        <taxon>Ectocarpus</taxon>
    </lineage>
</organism>
<evidence type="ECO:0000256" key="1">
    <source>
        <dbReference type="SAM" id="MobiDB-lite"/>
    </source>
</evidence>
<protein>
    <recommendedName>
        <fullName evidence="2">Cyclic nucleotide-binding domain-containing protein</fullName>
    </recommendedName>
</protein>
<evidence type="ECO:0000313" key="4">
    <source>
        <dbReference type="Proteomes" id="UP000002630"/>
    </source>
</evidence>
<dbReference type="InterPro" id="IPR014710">
    <property type="entry name" value="RmlC-like_jellyroll"/>
</dbReference>
<dbReference type="AlphaFoldDB" id="D8LKS0"/>
<feature type="compositionally biased region" description="Gly residues" evidence="1">
    <location>
        <begin position="279"/>
        <end position="292"/>
    </location>
</feature>
<feature type="compositionally biased region" description="Gly residues" evidence="1">
    <location>
        <begin position="57"/>
        <end position="70"/>
    </location>
</feature>
<dbReference type="PANTHER" id="PTHR23011:SF28">
    <property type="entry name" value="CYCLIC NUCLEOTIDE-BINDING DOMAIN CONTAINING PROTEIN"/>
    <property type="match status" value="1"/>
</dbReference>
<dbReference type="SMART" id="SM00100">
    <property type="entry name" value="cNMP"/>
    <property type="match status" value="2"/>
</dbReference>
<feature type="compositionally biased region" description="Basic residues" evidence="1">
    <location>
        <begin position="313"/>
        <end position="326"/>
    </location>
</feature>
<evidence type="ECO:0000259" key="2">
    <source>
        <dbReference type="PROSITE" id="PS50042"/>
    </source>
</evidence>
<dbReference type="InterPro" id="IPR018488">
    <property type="entry name" value="cNMP-bd_CS"/>
</dbReference>
<feature type="domain" description="Cyclic nucleotide-binding" evidence="2">
    <location>
        <begin position="533"/>
        <end position="615"/>
    </location>
</feature>
<feature type="compositionally biased region" description="Gly residues" evidence="1">
    <location>
        <begin position="95"/>
        <end position="109"/>
    </location>
</feature>
<dbReference type="Pfam" id="PF00027">
    <property type="entry name" value="cNMP_binding"/>
    <property type="match status" value="2"/>
</dbReference>
<feature type="region of interest" description="Disordered" evidence="1">
    <location>
        <begin position="52"/>
        <end position="109"/>
    </location>
</feature>
<name>D8LKS0_ECTSI</name>
<accession>D8LKS0</accession>
<dbReference type="STRING" id="2880.D8LKS0"/>
<dbReference type="InterPro" id="IPR000595">
    <property type="entry name" value="cNMP-bd_dom"/>
</dbReference>
<dbReference type="PANTHER" id="PTHR23011">
    <property type="entry name" value="CYCLIC NUCLEOTIDE-BINDING DOMAIN CONTAINING PROTEIN"/>
    <property type="match status" value="1"/>
</dbReference>
<dbReference type="PRINTS" id="PR00103">
    <property type="entry name" value="CAMPKINASE"/>
</dbReference>